<evidence type="ECO:0000256" key="8">
    <source>
        <dbReference type="ARBA" id="ARBA00023034"/>
    </source>
</evidence>
<keyword evidence="4" id="KW-0808">Transferase</keyword>
<dbReference type="Gene3D" id="3.90.550.50">
    <property type="match status" value="1"/>
</dbReference>
<proteinExistence type="inferred from homology"/>
<evidence type="ECO:0000256" key="5">
    <source>
        <dbReference type="ARBA" id="ARBA00022692"/>
    </source>
</evidence>
<organism evidence="11 12">
    <name type="scientific">Bugula neritina</name>
    <name type="common">Brown bryozoan</name>
    <name type="synonym">Sertularia neritina</name>
    <dbReference type="NCBI Taxonomy" id="10212"/>
    <lineage>
        <taxon>Eukaryota</taxon>
        <taxon>Metazoa</taxon>
        <taxon>Spiralia</taxon>
        <taxon>Lophotrochozoa</taxon>
        <taxon>Bryozoa</taxon>
        <taxon>Gymnolaemata</taxon>
        <taxon>Cheilostomatida</taxon>
        <taxon>Flustrina</taxon>
        <taxon>Buguloidea</taxon>
        <taxon>Bugulidae</taxon>
        <taxon>Bugula</taxon>
    </lineage>
</organism>
<feature type="transmembrane region" description="Helical" evidence="10">
    <location>
        <begin position="6"/>
        <end position="22"/>
    </location>
</feature>
<protein>
    <recommendedName>
        <fullName evidence="10">Hexosyltransferase</fullName>
        <ecNumber evidence="10">2.4.1.-</ecNumber>
    </recommendedName>
</protein>
<keyword evidence="8 10" id="KW-0333">Golgi apparatus</keyword>
<accession>A0A7J7JZ01</accession>
<evidence type="ECO:0000256" key="4">
    <source>
        <dbReference type="ARBA" id="ARBA00022679"/>
    </source>
</evidence>
<keyword evidence="9 10" id="KW-0472">Membrane</keyword>
<gene>
    <name evidence="11" type="ORF">EB796_010511</name>
</gene>
<sequence length="350" mass="40714">MQRWTIATVIIILLVTFIIKLLRQNAQHGKKTTTQSTASEYQKFYPYIMADFERCERESPDIIIWVQGRATSNQLRSMIRDTYGNQKNWPHNMTVTLIFFIGELPKNKIQYQNMLQYEFGLYKDIVQNNYSESYRNQVSKMVSAINYITDYCNQSKLILRIDDDVIFHPRLMFDTLSDVFLNSSESSQQHLHQSSNLTIFQLPRNTIACHLISDFEVWRKKDHPKHFNAVDDTVLPGEALYPPFCAGFFVAMSGDVPGKLRSHIATNKPFWMDDRYMGVLQKRASINNINISPILDFGYKSITSDVLDLLANHKKIVRHLPGKQKFHISQLYGYLDLSIRGLKGHFETIK</sequence>
<evidence type="ECO:0000256" key="7">
    <source>
        <dbReference type="ARBA" id="ARBA00022989"/>
    </source>
</evidence>
<dbReference type="PANTHER" id="PTHR11214:SF364">
    <property type="entry name" value="HEXOSYLTRANSFERASE"/>
    <property type="match status" value="1"/>
</dbReference>
<evidence type="ECO:0000313" key="12">
    <source>
        <dbReference type="Proteomes" id="UP000593567"/>
    </source>
</evidence>
<dbReference type="Pfam" id="PF01762">
    <property type="entry name" value="Galactosyl_T"/>
    <property type="match status" value="1"/>
</dbReference>
<keyword evidence="3 10" id="KW-0328">Glycosyltransferase</keyword>
<reference evidence="11" key="1">
    <citation type="submission" date="2020-06" db="EMBL/GenBank/DDBJ databases">
        <title>Draft genome of Bugula neritina, a colonial animal packing powerful symbionts and potential medicines.</title>
        <authorList>
            <person name="Rayko M."/>
        </authorList>
    </citation>
    <scope>NUCLEOTIDE SEQUENCE [LARGE SCALE GENOMIC DNA]</scope>
    <source>
        <strain evidence="11">Kwan_BN1</strain>
    </source>
</reference>
<keyword evidence="5 10" id="KW-0812">Transmembrane</keyword>
<evidence type="ECO:0000256" key="1">
    <source>
        <dbReference type="ARBA" id="ARBA00004323"/>
    </source>
</evidence>
<comment type="subcellular location">
    <subcellularLocation>
        <location evidence="1 10">Golgi apparatus membrane</location>
        <topology evidence="1 10">Single-pass type II membrane protein</topology>
    </subcellularLocation>
</comment>
<dbReference type="PANTHER" id="PTHR11214">
    <property type="entry name" value="BETA-1,3-N-ACETYLGLUCOSAMINYLTRANSFERASE"/>
    <property type="match status" value="1"/>
</dbReference>
<evidence type="ECO:0000256" key="2">
    <source>
        <dbReference type="ARBA" id="ARBA00008661"/>
    </source>
</evidence>
<dbReference type="OrthoDB" id="6144754at2759"/>
<dbReference type="InterPro" id="IPR002659">
    <property type="entry name" value="Glyco_trans_31"/>
</dbReference>
<dbReference type="AlphaFoldDB" id="A0A7J7JZ01"/>
<evidence type="ECO:0000256" key="10">
    <source>
        <dbReference type="RuleBase" id="RU363063"/>
    </source>
</evidence>
<dbReference type="Proteomes" id="UP000593567">
    <property type="component" value="Unassembled WGS sequence"/>
</dbReference>
<comment type="caution">
    <text evidence="11">The sequence shown here is derived from an EMBL/GenBank/DDBJ whole genome shotgun (WGS) entry which is preliminary data.</text>
</comment>
<dbReference type="EC" id="2.4.1.-" evidence="10"/>
<dbReference type="GO" id="GO:0000139">
    <property type="term" value="C:Golgi membrane"/>
    <property type="evidence" value="ECO:0007669"/>
    <property type="project" value="UniProtKB-SubCell"/>
</dbReference>
<dbReference type="EMBL" id="VXIV02001635">
    <property type="protein sequence ID" value="KAF6031153.1"/>
    <property type="molecule type" value="Genomic_DNA"/>
</dbReference>
<keyword evidence="6 10" id="KW-0735">Signal-anchor</keyword>
<keyword evidence="12" id="KW-1185">Reference proteome</keyword>
<evidence type="ECO:0000256" key="3">
    <source>
        <dbReference type="ARBA" id="ARBA00022676"/>
    </source>
</evidence>
<evidence type="ECO:0000313" key="11">
    <source>
        <dbReference type="EMBL" id="KAF6031153.1"/>
    </source>
</evidence>
<dbReference type="GO" id="GO:0016758">
    <property type="term" value="F:hexosyltransferase activity"/>
    <property type="evidence" value="ECO:0007669"/>
    <property type="project" value="InterPro"/>
</dbReference>
<evidence type="ECO:0000256" key="6">
    <source>
        <dbReference type="ARBA" id="ARBA00022968"/>
    </source>
</evidence>
<comment type="similarity">
    <text evidence="2 10">Belongs to the glycosyltransferase 31 family.</text>
</comment>
<dbReference type="GO" id="GO:0006493">
    <property type="term" value="P:protein O-linked glycosylation"/>
    <property type="evidence" value="ECO:0007669"/>
    <property type="project" value="TreeGrafter"/>
</dbReference>
<name>A0A7J7JZ01_BUGNE</name>
<evidence type="ECO:0000256" key="9">
    <source>
        <dbReference type="ARBA" id="ARBA00023136"/>
    </source>
</evidence>
<keyword evidence="7 10" id="KW-1133">Transmembrane helix</keyword>